<proteinExistence type="predicted"/>
<name>A0ABQ8S599_PERAM</name>
<sequence>MGKEHGHYDEMKRNELKHLKCGCGEERLLSKNLKVRICKTVGTSAQYRSRQIFTYVSYALTQVSYGIVELLCMVVKLGLHFERGTEVKSVREKVSRQYRGTGGVPLQEAMGIKEIAVQKTAIGVAQTVESLAADPEFLSGKSGNPTGITKDRYSAVQTECVCVFVRSSCTSVVIKFRSSVNNLERVLTTTVLDVPQFCRCMSDLRRCGRDSRPNNDMSLPCPVIIDVKLMIQGYDSKHKNQIVYSVVRSAILAMPNVPIPVRPENLKHHSIDTDNVK</sequence>
<organism evidence="1 2">
    <name type="scientific">Periplaneta americana</name>
    <name type="common">American cockroach</name>
    <name type="synonym">Blatta americana</name>
    <dbReference type="NCBI Taxonomy" id="6978"/>
    <lineage>
        <taxon>Eukaryota</taxon>
        <taxon>Metazoa</taxon>
        <taxon>Ecdysozoa</taxon>
        <taxon>Arthropoda</taxon>
        <taxon>Hexapoda</taxon>
        <taxon>Insecta</taxon>
        <taxon>Pterygota</taxon>
        <taxon>Neoptera</taxon>
        <taxon>Polyneoptera</taxon>
        <taxon>Dictyoptera</taxon>
        <taxon>Blattodea</taxon>
        <taxon>Blattoidea</taxon>
        <taxon>Blattidae</taxon>
        <taxon>Blattinae</taxon>
        <taxon>Periplaneta</taxon>
    </lineage>
</organism>
<keyword evidence="2" id="KW-1185">Reference proteome</keyword>
<evidence type="ECO:0000313" key="1">
    <source>
        <dbReference type="EMBL" id="KAJ4429191.1"/>
    </source>
</evidence>
<accession>A0ABQ8S599</accession>
<gene>
    <name evidence="1" type="ORF">ANN_26194</name>
</gene>
<comment type="caution">
    <text evidence="1">The sequence shown here is derived from an EMBL/GenBank/DDBJ whole genome shotgun (WGS) entry which is preliminary data.</text>
</comment>
<dbReference type="EMBL" id="JAJSOF020000036">
    <property type="protein sequence ID" value="KAJ4429191.1"/>
    <property type="molecule type" value="Genomic_DNA"/>
</dbReference>
<protein>
    <submittedName>
        <fullName evidence="1">Uncharacterized protein</fullName>
    </submittedName>
</protein>
<evidence type="ECO:0000313" key="2">
    <source>
        <dbReference type="Proteomes" id="UP001148838"/>
    </source>
</evidence>
<reference evidence="1 2" key="1">
    <citation type="journal article" date="2022" name="Allergy">
        <title>Genome assembly and annotation of Periplaneta americana reveal a comprehensive cockroach allergen profile.</title>
        <authorList>
            <person name="Wang L."/>
            <person name="Xiong Q."/>
            <person name="Saelim N."/>
            <person name="Wang L."/>
            <person name="Nong W."/>
            <person name="Wan A.T."/>
            <person name="Shi M."/>
            <person name="Liu X."/>
            <person name="Cao Q."/>
            <person name="Hui J.H.L."/>
            <person name="Sookrung N."/>
            <person name="Leung T.F."/>
            <person name="Tungtrongchitr A."/>
            <person name="Tsui S.K.W."/>
        </authorList>
    </citation>
    <scope>NUCLEOTIDE SEQUENCE [LARGE SCALE GENOMIC DNA]</scope>
    <source>
        <strain evidence="1">PWHHKU_190912</strain>
    </source>
</reference>
<dbReference type="Proteomes" id="UP001148838">
    <property type="component" value="Unassembled WGS sequence"/>
</dbReference>